<feature type="signal peptide" evidence="1">
    <location>
        <begin position="1"/>
        <end position="19"/>
    </location>
</feature>
<evidence type="ECO:0000256" key="1">
    <source>
        <dbReference type="SAM" id="SignalP"/>
    </source>
</evidence>
<name>A0A1Y1WWB1_9FUNG</name>
<protein>
    <submittedName>
        <fullName evidence="2">Uncharacterized protein</fullName>
    </submittedName>
</protein>
<comment type="caution">
    <text evidence="2">The sequence shown here is derived from an EMBL/GenBank/DDBJ whole genome shotgun (WGS) entry which is preliminary data.</text>
</comment>
<organism evidence="2 3">
    <name type="scientific">Anaeromyces robustus</name>
    <dbReference type="NCBI Taxonomy" id="1754192"/>
    <lineage>
        <taxon>Eukaryota</taxon>
        <taxon>Fungi</taxon>
        <taxon>Fungi incertae sedis</taxon>
        <taxon>Chytridiomycota</taxon>
        <taxon>Chytridiomycota incertae sedis</taxon>
        <taxon>Neocallimastigomycetes</taxon>
        <taxon>Neocallimastigales</taxon>
        <taxon>Neocallimastigaceae</taxon>
        <taxon>Anaeromyces</taxon>
    </lineage>
</organism>
<dbReference type="EMBL" id="MCFG01000234">
    <property type="protein sequence ID" value="ORX77793.1"/>
    <property type="molecule type" value="Genomic_DNA"/>
</dbReference>
<proteinExistence type="predicted"/>
<evidence type="ECO:0000313" key="2">
    <source>
        <dbReference type="EMBL" id="ORX77793.1"/>
    </source>
</evidence>
<dbReference type="AlphaFoldDB" id="A0A1Y1WWB1"/>
<sequence>MKSLSFVLVILTLLSCVFSKSIDLSSNDEEINSSWKTVFELLNNFNIPVDYMLQDIETLVSDPSLTIKDSLVMNSVITHLFDNENILNNENGLQRRKDNPCRCNCQIAGNCQCECGPNVVPVSEEEKKCFKKATGIDLDKLTTEIDGAFSIVKFIYKVMRSTPKAIVAVAKYEACLIGSL</sequence>
<keyword evidence="3" id="KW-1185">Reference proteome</keyword>
<dbReference type="PROSITE" id="PS51257">
    <property type="entry name" value="PROKAR_LIPOPROTEIN"/>
    <property type="match status" value="1"/>
</dbReference>
<feature type="chain" id="PRO_5013322268" evidence="1">
    <location>
        <begin position="20"/>
        <end position="180"/>
    </location>
</feature>
<reference evidence="2 3" key="2">
    <citation type="submission" date="2016-08" db="EMBL/GenBank/DDBJ databases">
        <title>Pervasive Adenine N6-methylation of Active Genes in Fungi.</title>
        <authorList>
            <consortium name="DOE Joint Genome Institute"/>
            <person name="Mondo S.J."/>
            <person name="Dannebaum R.O."/>
            <person name="Kuo R.C."/>
            <person name="Labutti K."/>
            <person name="Haridas S."/>
            <person name="Kuo A."/>
            <person name="Salamov A."/>
            <person name="Ahrendt S.R."/>
            <person name="Lipzen A."/>
            <person name="Sullivan W."/>
            <person name="Andreopoulos W.B."/>
            <person name="Clum A."/>
            <person name="Lindquist E."/>
            <person name="Daum C."/>
            <person name="Ramamoorthy G.K."/>
            <person name="Gryganskyi A."/>
            <person name="Culley D."/>
            <person name="Magnuson J.K."/>
            <person name="James T.Y."/>
            <person name="O'Malley M.A."/>
            <person name="Stajich J.E."/>
            <person name="Spatafora J.W."/>
            <person name="Visel A."/>
            <person name="Grigoriev I.V."/>
        </authorList>
    </citation>
    <scope>NUCLEOTIDE SEQUENCE [LARGE SCALE GENOMIC DNA]</scope>
    <source>
        <strain evidence="2 3">S4</strain>
    </source>
</reference>
<reference evidence="2 3" key="1">
    <citation type="submission" date="2016-08" db="EMBL/GenBank/DDBJ databases">
        <title>A Parts List for Fungal Cellulosomes Revealed by Comparative Genomics.</title>
        <authorList>
            <consortium name="DOE Joint Genome Institute"/>
            <person name="Haitjema C.H."/>
            <person name="Gilmore S.P."/>
            <person name="Henske J.K."/>
            <person name="Solomon K.V."/>
            <person name="De Groot R."/>
            <person name="Kuo A."/>
            <person name="Mondo S.J."/>
            <person name="Salamov A.A."/>
            <person name="Labutti K."/>
            <person name="Zhao Z."/>
            <person name="Chiniquy J."/>
            <person name="Barry K."/>
            <person name="Brewer H.M."/>
            <person name="Purvine S.O."/>
            <person name="Wright A.T."/>
            <person name="Boxma B."/>
            <person name="Van Alen T."/>
            <person name="Hackstein J.H."/>
            <person name="Baker S.E."/>
            <person name="Grigoriev I.V."/>
            <person name="O'Malley M.A."/>
        </authorList>
    </citation>
    <scope>NUCLEOTIDE SEQUENCE [LARGE SCALE GENOMIC DNA]</scope>
    <source>
        <strain evidence="2 3">S4</strain>
    </source>
</reference>
<gene>
    <name evidence="2" type="ORF">BCR32DRAFT_302289</name>
</gene>
<accession>A0A1Y1WWB1</accession>
<keyword evidence="1" id="KW-0732">Signal</keyword>
<dbReference type="Proteomes" id="UP000193944">
    <property type="component" value="Unassembled WGS sequence"/>
</dbReference>
<evidence type="ECO:0000313" key="3">
    <source>
        <dbReference type="Proteomes" id="UP000193944"/>
    </source>
</evidence>